<evidence type="ECO:0000256" key="1">
    <source>
        <dbReference type="SAM" id="MobiDB-lite"/>
    </source>
</evidence>
<sequence length="43" mass="4411">MSHTKSTTGEAGAYGVGTRVEDTPEMAIEPTGAATNDEHSSSE</sequence>
<protein>
    <submittedName>
        <fullName evidence="2">Putative gag/pol polyprotein</fullName>
    </submittedName>
</protein>
<proteinExistence type="predicted"/>
<name>G8DCY1_PHAVU</name>
<dbReference type="AlphaFoldDB" id="G8DCY1"/>
<feature type="region of interest" description="Disordered" evidence="1">
    <location>
        <begin position="1"/>
        <end position="43"/>
    </location>
</feature>
<evidence type="ECO:0000313" key="2">
    <source>
        <dbReference type="EMBL" id="AER13166.1"/>
    </source>
</evidence>
<organism evidence="2">
    <name type="scientific">Phaseolus vulgaris</name>
    <name type="common">Kidney bean</name>
    <name type="synonym">French bean</name>
    <dbReference type="NCBI Taxonomy" id="3885"/>
    <lineage>
        <taxon>Eukaryota</taxon>
        <taxon>Viridiplantae</taxon>
        <taxon>Streptophyta</taxon>
        <taxon>Embryophyta</taxon>
        <taxon>Tracheophyta</taxon>
        <taxon>Spermatophyta</taxon>
        <taxon>Magnoliopsida</taxon>
        <taxon>eudicotyledons</taxon>
        <taxon>Gunneridae</taxon>
        <taxon>Pentapetalae</taxon>
        <taxon>rosids</taxon>
        <taxon>fabids</taxon>
        <taxon>Fabales</taxon>
        <taxon>Fabaceae</taxon>
        <taxon>Papilionoideae</taxon>
        <taxon>50 kb inversion clade</taxon>
        <taxon>NPAAA clade</taxon>
        <taxon>indigoferoid/millettioid clade</taxon>
        <taxon>Phaseoleae</taxon>
        <taxon>Phaseolus</taxon>
    </lineage>
</organism>
<accession>G8DCY1</accession>
<reference evidence="2" key="1">
    <citation type="submission" date="2010-11" db="EMBL/GenBank/DDBJ databases">
        <title>Evolution of the Rpp4 Asian soybean rust resistance locus in legumes.</title>
        <authorList>
            <person name="Freeman B.C."/>
            <person name="Lincoln L.M."/>
            <person name="Graham M.A."/>
        </authorList>
    </citation>
    <scope>NUCLEOTIDE SEQUENCE</scope>
</reference>
<dbReference type="EMBL" id="HQ632856">
    <property type="protein sequence ID" value="AER13166.1"/>
    <property type="molecule type" value="Genomic_DNA"/>
</dbReference>